<reference evidence="3 4" key="1">
    <citation type="submission" date="2020-07" db="EMBL/GenBank/DDBJ databases">
        <title>Sequencing the genomes of 1000 actinobacteria strains.</title>
        <authorList>
            <person name="Klenk H.-P."/>
        </authorList>
    </citation>
    <scope>NUCLEOTIDE SEQUENCE [LARGE SCALE GENOMIC DNA]</scope>
    <source>
        <strain evidence="3 4">DSM 24662</strain>
    </source>
</reference>
<dbReference type="InterPro" id="IPR039422">
    <property type="entry name" value="MarR/SlyA-like"/>
</dbReference>
<dbReference type="GO" id="GO:0006950">
    <property type="term" value="P:response to stress"/>
    <property type="evidence" value="ECO:0007669"/>
    <property type="project" value="TreeGrafter"/>
</dbReference>
<dbReference type="PANTHER" id="PTHR33164">
    <property type="entry name" value="TRANSCRIPTIONAL REGULATOR, MARR FAMILY"/>
    <property type="match status" value="1"/>
</dbReference>
<gene>
    <name evidence="3" type="ORF">BJ991_003505</name>
</gene>
<feature type="compositionally biased region" description="Basic and acidic residues" evidence="1">
    <location>
        <begin position="1"/>
        <end position="23"/>
    </location>
</feature>
<dbReference type="EMBL" id="JACCBV010000001">
    <property type="protein sequence ID" value="NYE21477.1"/>
    <property type="molecule type" value="Genomic_DNA"/>
</dbReference>
<dbReference type="SUPFAM" id="SSF46785">
    <property type="entry name" value="Winged helix' DNA-binding domain"/>
    <property type="match status" value="1"/>
</dbReference>
<feature type="domain" description="HTH marR-type" evidence="2">
    <location>
        <begin position="24"/>
        <end position="167"/>
    </location>
</feature>
<evidence type="ECO:0000313" key="3">
    <source>
        <dbReference type="EMBL" id="NYE21477.1"/>
    </source>
</evidence>
<organism evidence="3 4">
    <name type="scientific">Microbacterium immunditiarum</name>
    <dbReference type="NCBI Taxonomy" id="337480"/>
    <lineage>
        <taxon>Bacteria</taxon>
        <taxon>Bacillati</taxon>
        <taxon>Actinomycetota</taxon>
        <taxon>Actinomycetes</taxon>
        <taxon>Micrococcales</taxon>
        <taxon>Microbacteriaceae</taxon>
        <taxon>Microbacterium</taxon>
    </lineage>
</organism>
<evidence type="ECO:0000313" key="4">
    <source>
        <dbReference type="Proteomes" id="UP000576969"/>
    </source>
</evidence>
<feature type="region of interest" description="Disordered" evidence="1">
    <location>
        <begin position="1"/>
        <end position="24"/>
    </location>
</feature>
<dbReference type="SMART" id="SM00347">
    <property type="entry name" value="HTH_MARR"/>
    <property type="match status" value="1"/>
</dbReference>
<dbReference type="Pfam" id="PF01047">
    <property type="entry name" value="MarR"/>
    <property type="match status" value="1"/>
</dbReference>
<dbReference type="GO" id="GO:0003677">
    <property type="term" value="F:DNA binding"/>
    <property type="evidence" value="ECO:0007669"/>
    <property type="project" value="UniProtKB-KW"/>
</dbReference>
<dbReference type="InterPro" id="IPR000835">
    <property type="entry name" value="HTH_MarR-typ"/>
</dbReference>
<comment type="caution">
    <text evidence="3">The sequence shown here is derived from an EMBL/GenBank/DDBJ whole genome shotgun (WGS) entry which is preliminary data.</text>
</comment>
<dbReference type="PROSITE" id="PS50995">
    <property type="entry name" value="HTH_MARR_2"/>
    <property type="match status" value="1"/>
</dbReference>
<sequence>MPQTVVRHESEHLYSERPPKTPEGRALAEAVLHLRRAERVQADRALAVSGLSNLDLTALRYLVQGYRDGRDLSPKDLIVMLDTSSATVTNVVDRLVQREFVTRVQHPHDRRAHYLVPTEAAIHRVDDAFGAHHSTLVAVIDSLGPEVAKTAASAISQIAEAFDQLAAAQLRPQTGAI</sequence>
<dbReference type="InterPro" id="IPR036388">
    <property type="entry name" value="WH-like_DNA-bd_sf"/>
</dbReference>
<dbReference type="Gene3D" id="1.10.10.10">
    <property type="entry name" value="Winged helix-like DNA-binding domain superfamily/Winged helix DNA-binding domain"/>
    <property type="match status" value="1"/>
</dbReference>
<keyword evidence="3" id="KW-0238">DNA-binding</keyword>
<dbReference type="GO" id="GO:0003700">
    <property type="term" value="F:DNA-binding transcription factor activity"/>
    <property type="evidence" value="ECO:0007669"/>
    <property type="project" value="InterPro"/>
</dbReference>
<evidence type="ECO:0000256" key="1">
    <source>
        <dbReference type="SAM" id="MobiDB-lite"/>
    </source>
</evidence>
<keyword evidence="4" id="KW-1185">Reference proteome</keyword>
<evidence type="ECO:0000259" key="2">
    <source>
        <dbReference type="PROSITE" id="PS50995"/>
    </source>
</evidence>
<dbReference type="AlphaFoldDB" id="A0A7Y9GS42"/>
<dbReference type="Proteomes" id="UP000576969">
    <property type="component" value="Unassembled WGS sequence"/>
</dbReference>
<dbReference type="RefSeq" id="WP_179492133.1">
    <property type="nucleotide sequence ID" value="NZ_JACCBV010000001.1"/>
</dbReference>
<protein>
    <submittedName>
        <fullName evidence="3">DNA-binding MarR family transcriptional regulator</fullName>
    </submittedName>
</protein>
<dbReference type="InterPro" id="IPR036390">
    <property type="entry name" value="WH_DNA-bd_sf"/>
</dbReference>
<name>A0A7Y9GS42_9MICO</name>
<accession>A0A7Y9GS42</accession>
<dbReference type="PANTHER" id="PTHR33164:SF104">
    <property type="entry name" value="TRANSCRIPTIONAL REGULATORY PROTEIN"/>
    <property type="match status" value="1"/>
</dbReference>
<proteinExistence type="predicted"/>